<keyword evidence="8" id="KW-0539">Nucleus</keyword>
<dbReference type="InterPro" id="IPR022056">
    <property type="entry name" value="CpG-bd_C"/>
</dbReference>
<dbReference type="GO" id="GO:0045893">
    <property type="term" value="P:positive regulation of DNA-templated transcription"/>
    <property type="evidence" value="ECO:0007669"/>
    <property type="project" value="TreeGrafter"/>
</dbReference>
<dbReference type="PANTHER" id="PTHR46174:SF1">
    <property type="entry name" value="CXXC-TYPE ZINC FINGER PROTEIN 1"/>
    <property type="match status" value="1"/>
</dbReference>
<keyword evidence="2" id="KW-0479">Metal-binding</keyword>
<dbReference type="InterPro" id="IPR037869">
    <property type="entry name" value="Spp1/CFP1"/>
</dbReference>
<evidence type="ECO:0000256" key="7">
    <source>
        <dbReference type="ARBA" id="ARBA00023163"/>
    </source>
</evidence>
<proteinExistence type="predicted"/>
<evidence type="ECO:0000256" key="11">
    <source>
        <dbReference type="SAM" id="MobiDB-lite"/>
    </source>
</evidence>
<dbReference type="PROSITE" id="PS01359">
    <property type="entry name" value="ZF_PHD_1"/>
    <property type="match status" value="1"/>
</dbReference>
<evidence type="ECO:0000256" key="6">
    <source>
        <dbReference type="ARBA" id="ARBA00023125"/>
    </source>
</evidence>
<keyword evidence="3 10" id="KW-0863">Zinc-finger</keyword>
<dbReference type="SMART" id="SM00249">
    <property type="entry name" value="PHD"/>
    <property type="match status" value="1"/>
</dbReference>
<dbReference type="InterPro" id="IPR019787">
    <property type="entry name" value="Znf_PHD-finger"/>
</dbReference>
<dbReference type="InterPro" id="IPR001965">
    <property type="entry name" value="Znf_PHD"/>
</dbReference>
<dbReference type="PROSITE" id="PS50089">
    <property type="entry name" value="ZF_RING_2"/>
    <property type="match status" value="1"/>
</dbReference>
<evidence type="ECO:0000256" key="9">
    <source>
        <dbReference type="ARBA" id="ARBA00023828"/>
    </source>
</evidence>
<evidence type="ECO:0000256" key="3">
    <source>
        <dbReference type="ARBA" id="ARBA00022771"/>
    </source>
</evidence>
<dbReference type="AlphaFoldDB" id="A0AAV7K1M8"/>
<dbReference type="Pfam" id="PF00628">
    <property type="entry name" value="PHD"/>
    <property type="match status" value="1"/>
</dbReference>
<keyword evidence="5" id="KW-0805">Transcription regulation</keyword>
<gene>
    <name evidence="14" type="ORF">LOD99_2427</name>
</gene>
<keyword evidence="4" id="KW-0862">Zinc</keyword>
<evidence type="ECO:0000256" key="2">
    <source>
        <dbReference type="ARBA" id="ARBA00022723"/>
    </source>
</evidence>
<dbReference type="GO" id="GO:0048188">
    <property type="term" value="C:Set1C/COMPASS complex"/>
    <property type="evidence" value="ECO:0007669"/>
    <property type="project" value="InterPro"/>
</dbReference>
<sequence>MDTTTLTNELRIDLFKHELNYTPAQTSKCYFCSNSSNDSSFIFCSTCQKNYHMECVFAREEDQTADYQCPSCLRKNSHLTNDKLITYSPSSITNNHVVPLTVLTNGLTAHEDATSSSCDGCSYNGISTGISNHKQFNYNGAIDRESNSNLYSNDIQHSNRTTHILNNKPKKVKTQSLFDETYDYLEGFERRKRNRDTLTKGDRIPNGGGLHGPEDSSLQCLGPACTNAARDNSKYCCEECGIQLAIERIKQHLPQRLEEWKLGGESLAQKRDRDKLEKVNKDLNIVRARIQQLDVEGQRLNQLITRVSKLQIISNKEKFDNESEDLMLDCPTCGIQFAMKKIQLHMEKCWAKIESSMTLSSYVKLEGANFFCDKYDKKYNTYCKKLKVMCPEHTKEPKIGTMDVCGCPLIENLSILPPNSPSVRFCQLPKRTCRKHPFWEKMRRATIDQEKLIQWLKLDELDEQRKLLRGQLSTRGNLIALLLHRTIPANITSV</sequence>
<dbReference type="Gene3D" id="3.30.40.10">
    <property type="entry name" value="Zinc/RING finger domain, C3HC4 (zinc finger)"/>
    <property type="match status" value="1"/>
</dbReference>
<accession>A0AAV7K1M8</accession>
<organism evidence="14 15">
    <name type="scientific">Oopsacas minuta</name>
    <dbReference type="NCBI Taxonomy" id="111878"/>
    <lineage>
        <taxon>Eukaryota</taxon>
        <taxon>Metazoa</taxon>
        <taxon>Porifera</taxon>
        <taxon>Hexactinellida</taxon>
        <taxon>Hexasterophora</taxon>
        <taxon>Lyssacinosida</taxon>
        <taxon>Leucopsacidae</taxon>
        <taxon>Oopsacas</taxon>
    </lineage>
</organism>
<comment type="subcellular location">
    <subcellularLocation>
        <location evidence="1">Nucleus</location>
    </subcellularLocation>
</comment>
<evidence type="ECO:0000259" key="13">
    <source>
        <dbReference type="PROSITE" id="PS50089"/>
    </source>
</evidence>
<dbReference type="InterPro" id="IPR001841">
    <property type="entry name" value="Znf_RING"/>
</dbReference>
<reference evidence="14 15" key="1">
    <citation type="journal article" date="2023" name="BMC Biol.">
        <title>The compact genome of the sponge Oopsacas minuta (Hexactinellida) is lacking key metazoan core genes.</title>
        <authorList>
            <person name="Santini S."/>
            <person name="Schenkelaars Q."/>
            <person name="Jourda C."/>
            <person name="Duchesne M."/>
            <person name="Belahbib H."/>
            <person name="Rocher C."/>
            <person name="Selva M."/>
            <person name="Riesgo A."/>
            <person name="Vervoort M."/>
            <person name="Leys S.P."/>
            <person name="Kodjabachian L."/>
            <person name="Le Bivic A."/>
            <person name="Borchiellini C."/>
            <person name="Claverie J.M."/>
            <person name="Renard E."/>
        </authorList>
    </citation>
    <scope>NUCLEOTIDE SEQUENCE [LARGE SCALE GENOMIC DNA]</scope>
    <source>
        <strain evidence="14">SPO-2</strain>
    </source>
</reference>
<feature type="region of interest" description="Disordered" evidence="11">
    <location>
        <begin position="196"/>
        <end position="215"/>
    </location>
</feature>
<evidence type="ECO:0000256" key="4">
    <source>
        <dbReference type="ARBA" id="ARBA00022833"/>
    </source>
</evidence>
<dbReference type="PROSITE" id="PS50016">
    <property type="entry name" value="ZF_PHD_2"/>
    <property type="match status" value="1"/>
</dbReference>
<dbReference type="GO" id="GO:0003677">
    <property type="term" value="F:DNA binding"/>
    <property type="evidence" value="ECO:0007669"/>
    <property type="project" value="UniProtKB-KW"/>
</dbReference>
<evidence type="ECO:0000259" key="12">
    <source>
        <dbReference type="PROSITE" id="PS50016"/>
    </source>
</evidence>
<dbReference type="InterPro" id="IPR013083">
    <property type="entry name" value="Znf_RING/FYVE/PHD"/>
</dbReference>
<comment type="caution">
    <text evidence="14">The sequence shown here is derived from an EMBL/GenBank/DDBJ whole genome shotgun (WGS) entry which is preliminary data.</text>
</comment>
<evidence type="ECO:0000256" key="5">
    <source>
        <dbReference type="ARBA" id="ARBA00023015"/>
    </source>
</evidence>
<dbReference type="SUPFAM" id="SSF57903">
    <property type="entry name" value="FYVE/PHD zinc finger"/>
    <property type="match status" value="1"/>
</dbReference>
<dbReference type="GO" id="GO:0008270">
    <property type="term" value="F:zinc ion binding"/>
    <property type="evidence" value="ECO:0007669"/>
    <property type="project" value="UniProtKB-KW"/>
</dbReference>
<protein>
    <recommendedName>
        <fullName evidence="9">CXXC-type zinc finger protein 1</fullName>
    </recommendedName>
</protein>
<evidence type="ECO:0000256" key="1">
    <source>
        <dbReference type="ARBA" id="ARBA00004123"/>
    </source>
</evidence>
<keyword evidence="7" id="KW-0804">Transcription</keyword>
<name>A0AAV7K1M8_9METZ</name>
<evidence type="ECO:0000313" key="14">
    <source>
        <dbReference type="EMBL" id="KAI6655138.1"/>
    </source>
</evidence>
<dbReference type="Pfam" id="PF12269">
    <property type="entry name" value="CpG_bind_C"/>
    <property type="match status" value="1"/>
</dbReference>
<evidence type="ECO:0000256" key="10">
    <source>
        <dbReference type="PROSITE-ProRule" id="PRU00175"/>
    </source>
</evidence>
<evidence type="ECO:0000256" key="8">
    <source>
        <dbReference type="ARBA" id="ARBA00023242"/>
    </source>
</evidence>
<dbReference type="Proteomes" id="UP001165289">
    <property type="component" value="Unassembled WGS sequence"/>
</dbReference>
<feature type="domain" description="PHD-type" evidence="12">
    <location>
        <begin position="26"/>
        <end position="75"/>
    </location>
</feature>
<evidence type="ECO:0000313" key="15">
    <source>
        <dbReference type="Proteomes" id="UP001165289"/>
    </source>
</evidence>
<dbReference type="EMBL" id="JAKMXF010000210">
    <property type="protein sequence ID" value="KAI6655138.1"/>
    <property type="molecule type" value="Genomic_DNA"/>
</dbReference>
<dbReference type="InterPro" id="IPR019786">
    <property type="entry name" value="Zinc_finger_PHD-type_CS"/>
</dbReference>
<dbReference type="PANTHER" id="PTHR46174">
    <property type="entry name" value="CXXC-TYPE ZINC FINGER PROTEIN 1"/>
    <property type="match status" value="1"/>
</dbReference>
<feature type="domain" description="RING-type" evidence="13">
    <location>
        <begin position="29"/>
        <end position="72"/>
    </location>
</feature>
<keyword evidence="15" id="KW-1185">Reference proteome</keyword>
<keyword evidence="6" id="KW-0238">DNA-binding</keyword>
<dbReference type="InterPro" id="IPR011011">
    <property type="entry name" value="Znf_FYVE_PHD"/>
</dbReference>